<feature type="domain" description="Orn/Lys/Arg decarboxylases family 1 pyridoxal-P attachment site" evidence="6">
    <location>
        <begin position="7"/>
        <end position="307"/>
    </location>
</feature>
<dbReference type="Gene3D" id="3.90.100.10">
    <property type="entry name" value="Orn/Lys/Arg decarboxylase, C-terminal domain"/>
    <property type="match status" value="1"/>
</dbReference>
<dbReference type="PANTHER" id="PTHR43277">
    <property type="entry name" value="ARGININE DECARBOXYLASE"/>
    <property type="match status" value="1"/>
</dbReference>
<dbReference type="InterPro" id="IPR015424">
    <property type="entry name" value="PyrdxlP-dep_Trfase"/>
</dbReference>
<protein>
    <submittedName>
        <fullName evidence="8">Aminotransferase class V-fold PLP-dependent enzyme</fullName>
    </submittedName>
</protein>
<evidence type="ECO:0000313" key="8">
    <source>
        <dbReference type="EMBL" id="MBD1372488.1"/>
    </source>
</evidence>
<evidence type="ECO:0000256" key="5">
    <source>
        <dbReference type="ARBA" id="ARBA00023239"/>
    </source>
</evidence>
<dbReference type="EMBL" id="JACXAH010000010">
    <property type="protein sequence ID" value="MBD1372488.1"/>
    <property type="molecule type" value="Genomic_DNA"/>
</dbReference>
<keyword evidence="5" id="KW-0456">Lyase</keyword>
<dbReference type="Pfam" id="PF03711">
    <property type="entry name" value="OKR_DC_1_C"/>
    <property type="match status" value="1"/>
</dbReference>
<dbReference type="AlphaFoldDB" id="A0A926N9X9"/>
<comment type="cofactor">
    <cofactor evidence="1">
        <name>pyridoxal 5'-phosphate</name>
        <dbReference type="ChEBI" id="CHEBI:597326"/>
    </cofactor>
</comment>
<accession>A0A926N9X9</accession>
<reference evidence="8" key="1">
    <citation type="submission" date="2020-09" db="EMBL/GenBank/DDBJ databases">
        <title>A novel bacterium of genus Hazenella, isolated from South China Sea.</title>
        <authorList>
            <person name="Huang H."/>
            <person name="Mo K."/>
            <person name="Hu Y."/>
        </authorList>
    </citation>
    <scope>NUCLEOTIDE SEQUENCE</scope>
    <source>
        <strain evidence="8">IB182357</strain>
    </source>
</reference>
<evidence type="ECO:0000259" key="6">
    <source>
        <dbReference type="Pfam" id="PF01276"/>
    </source>
</evidence>
<evidence type="ECO:0000259" key="7">
    <source>
        <dbReference type="Pfam" id="PF03711"/>
    </source>
</evidence>
<organism evidence="8 9">
    <name type="scientific">Polycladospora coralii</name>
    <dbReference type="NCBI Taxonomy" id="2771432"/>
    <lineage>
        <taxon>Bacteria</taxon>
        <taxon>Bacillati</taxon>
        <taxon>Bacillota</taxon>
        <taxon>Bacilli</taxon>
        <taxon>Bacillales</taxon>
        <taxon>Thermoactinomycetaceae</taxon>
        <taxon>Polycladospora</taxon>
    </lineage>
</organism>
<dbReference type="Proteomes" id="UP000661691">
    <property type="component" value="Unassembled WGS sequence"/>
</dbReference>
<dbReference type="Pfam" id="PF01276">
    <property type="entry name" value="OKR_DC_1"/>
    <property type="match status" value="1"/>
</dbReference>
<keyword evidence="8" id="KW-0808">Transferase</keyword>
<sequence length="470" mass="52640">MNHHKAPLWEALLQHHKNEVDRFHVPGHKGRGFAEIHPDLYTDILKIDQTEVGALDDLHAPDGVIEDAQILAADAFGADHTFFLVGGTTAGNLAAILAVCSSNDIIIVQRNSHQSIYHACLIAEVRMVFLESTVDPETNLEKKLDIQQLEELLNQFPTTKAVVITSPDYYGQIQPVAEFVKCCHRHHIPLLVDEAHGAHLGFHPALPLSALQQGADIVTQSTHKMLCSMTMSSMLHIHTDKIDPVSIQRWLRLIESSSPSYPLMASLDLARRDLVINGPQKMNDILKWLTKFRAQVKQLSTIYEVYQIDQDPFKFTLASIYPVSGYQIANWLEQKGIYTEMADHCHVLFAFGLGTQENALTQLIDTLIDLDREVVNFTHTRLDIKVPLPDKEHGHVVKLQRGSQELLPLDEAEGRVAAELIVPYPPGVPVLVPGEKYTQSLIQYLCAVHQMGGKVRGIVHDHTLKVYVLK</sequence>
<dbReference type="InterPro" id="IPR052357">
    <property type="entry name" value="Orn_Lys_Arg_decarboxylase-I"/>
</dbReference>
<keyword evidence="3" id="KW-0210">Decarboxylase</keyword>
<evidence type="ECO:0000256" key="1">
    <source>
        <dbReference type="ARBA" id="ARBA00001933"/>
    </source>
</evidence>
<proteinExistence type="inferred from homology"/>
<dbReference type="InterPro" id="IPR036633">
    <property type="entry name" value="Prn/Lys/Arg_de-COase_C_sf"/>
</dbReference>
<evidence type="ECO:0000313" key="9">
    <source>
        <dbReference type="Proteomes" id="UP000661691"/>
    </source>
</evidence>
<keyword evidence="4" id="KW-0663">Pyridoxal phosphate</keyword>
<comment type="caution">
    <text evidence="8">The sequence shown here is derived from an EMBL/GenBank/DDBJ whole genome shotgun (WGS) entry which is preliminary data.</text>
</comment>
<dbReference type="SUPFAM" id="SSF55904">
    <property type="entry name" value="Ornithine decarboxylase C-terminal domain"/>
    <property type="match status" value="1"/>
</dbReference>
<dbReference type="InterPro" id="IPR008286">
    <property type="entry name" value="Prn/Lys/Arg_de-COase_C"/>
</dbReference>
<dbReference type="GO" id="GO:0008483">
    <property type="term" value="F:transaminase activity"/>
    <property type="evidence" value="ECO:0007669"/>
    <property type="project" value="UniProtKB-KW"/>
</dbReference>
<evidence type="ECO:0000256" key="4">
    <source>
        <dbReference type="ARBA" id="ARBA00022898"/>
    </source>
</evidence>
<dbReference type="InterPro" id="IPR000310">
    <property type="entry name" value="Orn/Lys/Arg_deCO2ase_major_dom"/>
</dbReference>
<dbReference type="InterPro" id="IPR015421">
    <property type="entry name" value="PyrdxlP-dep_Trfase_major"/>
</dbReference>
<dbReference type="PANTHER" id="PTHR43277:SF3">
    <property type="entry name" value="DECARBOXYLASE, PUTATIVE-RELATED"/>
    <property type="match status" value="1"/>
</dbReference>
<evidence type="ECO:0000256" key="2">
    <source>
        <dbReference type="ARBA" id="ARBA00010671"/>
    </source>
</evidence>
<comment type="similarity">
    <text evidence="2">Belongs to the Orn/Lys/Arg decarboxylase class-I family.</text>
</comment>
<name>A0A926N9X9_9BACL</name>
<feature type="domain" description="Orn/Lys/Arg decarboxylase C-terminal" evidence="7">
    <location>
        <begin position="398"/>
        <end position="460"/>
    </location>
</feature>
<dbReference type="SUPFAM" id="SSF53383">
    <property type="entry name" value="PLP-dependent transferases"/>
    <property type="match status" value="1"/>
</dbReference>
<dbReference type="RefSeq" id="WP_191141974.1">
    <property type="nucleotide sequence ID" value="NZ_JACXAH010000010.1"/>
</dbReference>
<gene>
    <name evidence="8" type="ORF">IC620_08970</name>
</gene>
<dbReference type="Gene3D" id="3.40.640.10">
    <property type="entry name" value="Type I PLP-dependent aspartate aminotransferase-like (Major domain)"/>
    <property type="match status" value="1"/>
</dbReference>
<evidence type="ECO:0000256" key="3">
    <source>
        <dbReference type="ARBA" id="ARBA00022793"/>
    </source>
</evidence>
<keyword evidence="9" id="KW-1185">Reference proteome</keyword>
<dbReference type="GO" id="GO:0016831">
    <property type="term" value="F:carboxy-lyase activity"/>
    <property type="evidence" value="ECO:0007669"/>
    <property type="project" value="UniProtKB-KW"/>
</dbReference>
<keyword evidence="8" id="KW-0032">Aminotransferase</keyword>